<name>A0AAD4R3W8_9BILA</name>
<dbReference type="PROSITE" id="PS51450">
    <property type="entry name" value="LRR"/>
    <property type="match status" value="6"/>
</dbReference>
<dbReference type="InterPro" id="IPR055414">
    <property type="entry name" value="LRR_R13L4/SHOC2-like"/>
</dbReference>
<dbReference type="SMART" id="SM00365">
    <property type="entry name" value="LRR_SD22"/>
    <property type="match status" value="6"/>
</dbReference>
<feature type="compositionally biased region" description="Polar residues" evidence="4">
    <location>
        <begin position="238"/>
        <end position="253"/>
    </location>
</feature>
<evidence type="ECO:0000313" key="6">
    <source>
        <dbReference type="EMBL" id="KAI1714348.1"/>
    </source>
</evidence>
<evidence type="ECO:0000256" key="4">
    <source>
        <dbReference type="SAM" id="MobiDB-lite"/>
    </source>
</evidence>
<dbReference type="AlphaFoldDB" id="A0AAD4R3W8"/>
<keyword evidence="2" id="KW-0677">Repeat</keyword>
<dbReference type="InterPro" id="IPR001611">
    <property type="entry name" value="Leu-rich_rpt"/>
</dbReference>
<gene>
    <name evidence="6" type="ORF">DdX_08442</name>
</gene>
<dbReference type="GO" id="GO:0005737">
    <property type="term" value="C:cytoplasm"/>
    <property type="evidence" value="ECO:0007669"/>
    <property type="project" value="TreeGrafter"/>
</dbReference>
<evidence type="ECO:0000313" key="7">
    <source>
        <dbReference type="Proteomes" id="UP001201812"/>
    </source>
</evidence>
<dbReference type="SUPFAM" id="SSF52058">
    <property type="entry name" value="L domain-like"/>
    <property type="match status" value="2"/>
</dbReference>
<dbReference type="SMART" id="SM00369">
    <property type="entry name" value="LRR_TYP"/>
    <property type="match status" value="16"/>
</dbReference>
<organism evidence="6 7">
    <name type="scientific">Ditylenchus destructor</name>
    <dbReference type="NCBI Taxonomy" id="166010"/>
    <lineage>
        <taxon>Eukaryota</taxon>
        <taxon>Metazoa</taxon>
        <taxon>Ecdysozoa</taxon>
        <taxon>Nematoda</taxon>
        <taxon>Chromadorea</taxon>
        <taxon>Rhabditida</taxon>
        <taxon>Tylenchina</taxon>
        <taxon>Tylenchomorpha</taxon>
        <taxon>Sphaerularioidea</taxon>
        <taxon>Anguinidae</taxon>
        <taxon>Anguininae</taxon>
        <taxon>Ditylenchus</taxon>
    </lineage>
</organism>
<dbReference type="InterPro" id="IPR050216">
    <property type="entry name" value="LRR_domain-containing"/>
</dbReference>
<comment type="similarity">
    <text evidence="3">Belongs to the SHOC2 family.</text>
</comment>
<evidence type="ECO:0000256" key="3">
    <source>
        <dbReference type="ARBA" id="ARBA00023786"/>
    </source>
</evidence>
<dbReference type="Proteomes" id="UP001201812">
    <property type="component" value="Unassembled WGS sequence"/>
</dbReference>
<dbReference type="Pfam" id="PF13855">
    <property type="entry name" value="LRR_8"/>
    <property type="match status" value="4"/>
</dbReference>
<feature type="compositionally biased region" description="Low complexity" evidence="4">
    <location>
        <begin position="94"/>
        <end position="108"/>
    </location>
</feature>
<feature type="region of interest" description="Disordered" evidence="4">
    <location>
        <begin position="85"/>
        <end position="145"/>
    </location>
</feature>
<dbReference type="Pfam" id="PF23598">
    <property type="entry name" value="LRR_14"/>
    <property type="match status" value="1"/>
</dbReference>
<feature type="compositionally biased region" description="Basic residues" evidence="4">
    <location>
        <begin position="123"/>
        <end position="132"/>
    </location>
</feature>
<dbReference type="PANTHER" id="PTHR48051">
    <property type="match status" value="1"/>
</dbReference>
<dbReference type="InterPro" id="IPR003591">
    <property type="entry name" value="Leu-rich_rpt_typical-subtyp"/>
</dbReference>
<feature type="compositionally biased region" description="Basic and acidic residues" evidence="4">
    <location>
        <begin position="287"/>
        <end position="298"/>
    </location>
</feature>
<sequence>MAAPVENCVNHSIKQSKSLRTRKPPPIVEYLRQQQQPLSIPVTLNSTNNIYQFYPQADLAALQHQYFIVRRRNSAHQLGRHNFAYIDQSPKKGSTASSTTTTTTSSLSGQPTPGNQHKEIHKNQHQTQRKPSRQSTGSGSSFVNRSAGPGGSFSALLAAGSSARLPDSLALCFQKALCHTSFSGPTVQDQRGGGFAQGKHSFQVGAGKKINQKETSNHFAGHVSNFFTRRKHMEKHSANSAPGTPNGTTTISLNDDEPASPMKKPTATVVIGSQQLPPGTAAGVEFRPNKDGNTKGSEKGQGNGGSSQRSKSPGAIIGRMANFARGKVRSSMSEKTANAVVDDKARRDLNREIQRCKESNDHRLDLNSSDITCIPSTIRDLSQLTELFLYKNKLSTLPPELGNLTNLRILGLSENNLSSLPDTLSALKHLETLDLRHNKLNEQIPQVIFQMESIETLWLRYNKISKVSPDIGKLKRLKMIDLRENKITELPKEIGQIQSLSILLMSSNHLKNLPTEIGDCIQLTQLDLQHNELQTLPSSMGQLSSLKRLGIRYNQITELPASLSKCTLLDEFIIESNKLQSLPDGILASLPNLKTINLSRNQLTGLPQGGPNQFEAAVTVNVEHNSISKIPFGIFSKATGLTKLNLKENELTALPLDFGTWTSLTELNVSNNELTELPSDIDKLVNLEVLVLSTNQLKKLPSQIGSLRKLRELDLEENELECIPSDIGFLTSLTKLWVQSNRLSSLPRTIGNLSNLQDLRVGENMLTFIPEEIGHLESLKSLYLNDNQNLHNLPFELALCASLEIMSIERCPLSQIPHDITEGGPSLVIQYLKMQGPYRGILNM</sequence>
<protein>
    <submittedName>
        <fullName evidence="6">Leucine rich repeat domain-containing protein</fullName>
    </submittedName>
</protein>
<evidence type="ECO:0000256" key="2">
    <source>
        <dbReference type="ARBA" id="ARBA00022737"/>
    </source>
</evidence>
<dbReference type="InterPro" id="IPR032675">
    <property type="entry name" value="LRR_dom_sf"/>
</dbReference>
<proteinExistence type="inferred from homology"/>
<dbReference type="FunFam" id="3.80.10.10:FF:000041">
    <property type="entry name" value="LRR receptor-like serine/threonine-protein kinase ERECTA"/>
    <property type="match status" value="1"/>
</dbReference>
<dbReference type="Gene3D" id="3.80.10.10">
    <property type="entry name" value="Ribonuclease Inhibitor"/>
    <property type="match status" value="5"/>
</dbReference>
<evidence type="ECO:0000259" key="5">
    <source>
        <dbReference type="Pfam" id="PF23598"/>
    </source>
</evidence>
<feature type="domain" description="Disease resistance R13L4/SHOC-2-like LRR" evidence="5">
    <location>
        <begin position="680"/>
        <end position="804"/>
    </location>
</feature>
<keyword evidence="1" id="KW-0433">Leucine-rich repeat</keyword>
<accession>A0AAD4R3W8</accession>
<keyword evidence="7" id="KW-1185">Reference proteome</keyword>
<dbReference type="PANTHER" id="PTHR48051:SF33">
    <property type="entry name" value="NON-SPECIFIC SERINE_THREONINE PROTEIN KINASE"/>
    <property type="match status" value="1"/>
</dbReference>
<evidence type="ECO:0000256" key="1">
    <source>
        <dbReference type="ARBA" id="ARBA00022614"/>
    </source>
</evidence>
<comment type="caution">
    <text evidence="6">The sequence shown here is derived from an EMBL/GenBank/DDBJ whole genome shotgun (WGS) entry which is preliminary data.</text>
</comment>
<feature type="compositionally biased region" description="Polar residues" evidence="4">
    <location>
        <begin position="133"/>
        <end position="144"/>
    </location>
</feature>
<dbReference type="SMART" id="SM00364">
    <property type="entry name" value="LRR_BAC"/>
    <property type="match status" value="14"/>
</dbReference>
<feature type="region of interest" description="Disordered" evidence="4">
    <location>
        <begin position="233"/>
        <end position="316"/>
    </location>
</feature>
<reference evidence="6" key="1">
    <citation type="submission" date="2022-01" db="EMBL/GenBank/DDBJ databases">
        <title>Genome Sequence Resource for Two Populations of Ditylenchus destructor, the Migratory Endoparasitic Phytonematode.</title>
        <authorList>
            <person name="Zhang H."/>
            <person name="Lin R."/>
            <person name="Xie B."/>
        </authorList>
    </citation>
    <scope>NUCLEOTIDE SEQUENCE</scope>
    <source>
        <strain evidence="6">BazhouSP</strain>
    </source>
</reference>
<dbReference type="EMBL" id="JAKKPZ010000013">
    <property type="protein sequence ID" value="KAI1714348.1"/>
    <property type="molecule type" value="Genomic_DNA"/>
</dbReference>
<dbReference type="FunFam" id="3.80.10.10:FF:000281">
    <property type="entry name" value="Leucine-rich repeat protein soc-2"/>
    <property type="match status" value="1"/>
</dbReference>